<comment type="caution">
    <text evidence="5">The sequence shown here is derived from an EMBL/GenBank/DDBJ whole genome shotgun (WGS) entry which is preliminary data.</text>
</comment>
<evidence type="ECO:0000256" key="1">
    <source>
        <dbReference type="ARBA" id="ARBA00010646"/>
    </source>
</evidence>
<dbReference type="PANTHER" id="PTHR34135">
    <property type="entry name" value="LYSOZYME"/>
    <property type="match status" value="1"/>
</dbReference>
<proteinExistence type="inferred from homology"/>
<protein>
    <submittedName>
        <fullName evidence="5">S-layer homology domain-containing protein</fullName>
    </submittedName>
</protein>
<feature type="signal peptide" evidence="3">
    <location>
        <begin position="1"/>
        <end position="27"/>
    </location>
</feature>
<dbReference type="PROSITE" id="PS51257">
    <property type="entry name" value="PROKAR_LIPOPROTEIN"/>
    <property type="match status" value="1"/>
</dbReference>
<dbReference type="AlphaFoldDB" id="A0A923S6M5"/>
<evidence type="ECO:0000259" key="4">
    <source>
        <dbReference type="PROSITE" id="PS51272"/>
    </source>
</evidence>
<dbReference type="PROSITE" id="PS51272">
    <property type="entry name" value="SLH"/>
    <property type="match status" value="2"/>
</dbReference>
<feature type="domain" description="SLH" evidence="4">
    <location>
        <begin position="141"/>
        <end position="204"/>
    </location>
</feature>
<dbReference type="SUPFAM" id="SSF51445">
    <property type="entry name" value="(Trans)glycosidases"/>
    <property type="match status" value="1"/>
</dbReference>
<comment type="similarity">
    <text evidence="1">Belongs to the glycosyl hydrolase 25 family.</text>
</comment>
<sequence length="539" mass="59504">MKRHFGKWLTAAALAVGCTVMTANAFADTDGHWAESAINKWSGEYGIIQGYDDGTFRPDKSITRGAFAGILDRFLHFQNASPADTFSDTAGTYWEDAILKLHASGIYLGNQGAALPSSTITRQQAVAMIGRAFRIAPETAAPDYTDTDQIAEYAMAYVGEFEVRGYLTDSAAGTFRPTDPITRAELINILSNMVDTLVKETTTVTEDVSGSLLISAADGATLKGIQIGGDLILAPGVTKDVTLVDCVIQGNIRNYGTGEVRFEAPQITPESTATKPSEVYKPGATLDRTLEYGGKTVPIYRDRPLNVFSDVDFIWTDEENENRRRLEYLGGEFRTRYGIDVSSFQGEIDWNAVADDNIDFAMVRVGFRGTGTGSLNTDKYYEQNIRGAMRAGLETGVYFFAQAVTVEEAIEEADYVISLLDGLDINGPVAYDWEMHDSTYRVYGTSPEMATACAVAFCQRIKDAGYTPMVYGGTYVTYMKYDQGALADYLSWYPEYKSEKSEKLCPTLVYHMDYWQFSSSRAVAGINGRVDMNIQFIRR</sequence>
<feature type="chain" id="PRO_5038059580" evidence="3">
    <location>
        <begin position="28"/>
        <end position="539"/>
    </location>
</feature>
<dbReference type="RefSeq" id="WP_187014129.1">
    <property type="nucleotide sequence ID" value="NZ_JACOQI010000003.1"/>
</dbReference>
<evidence type="ECO:0000313" key="6">
    <source>
        <dbReference type="Proteomes" id="UP000620327"/>
    </source>
</evidence>
<name>A0A923S6M5_9FIRM</name>
<keyword evidence="6" id="KW-1185">Reference proteome</keyword>
<dbReference type="GO" id="GO:0003796">
    <property type="term" value="F:lysozyme activity"/>
    <property type="evidence" value="ECO:0007669"/>
    <property type="project" value="InterPro"/>
</dbReference>
<dbReference type="EMBL" id="JACOQI010000003">
    <property type="protein sequence ID" value="MBC5769790.1"/>
    <property type="molecule type" value="Genomic_DNA"/>
</dbReference>
<accession>A0A923S6M5</accession>
<keyword evidence="3" id="KW-0732">Signal</keyword>
<dbReference type="PANTHER" id="PTHR34135:SF2">
    <property type="entry name" value="LYSOZYME"/>
    <property type="match status" value="1"/>
</dbReference>
<gene>
    <name evidence="5" type="ORF">H8Z83_05545</name>
</gene>
<reference evidence="5" key="1">
    <citation type="submission" date="2020-08" db="EMBL/GenBank/DDBJ databases">
        <title>Genome public.</title>
        <authorList>
            <person name="Liu C."/>
            <person name="Sun Q."/>
        </authorList>
    </citation>
    <scope>NUCLEOTIDE SEQUENCE</scope>
    <source>
        <strain evidence="5">BX15</strain>
    </source>
</reference>
<dbReference type="GO" id="GO:0016052">
    <property type="term" value="P:carbohydrate catabolic process"/>
    <property type="evidence" value="ECO:0007669"/>
    <property type="project" value="TreeGrafter"/>
</dbReference>
<keyword evidence="2" id="KW-0677">Repeat</keyword>
<dbReference type="InterPro" id="IPR001119">
    <property type="entry name" value="SLH_dom"/>
</dbReference>
<dbReference type="Pfam" id="PF00395">
    <property type="entry name" value="SLH"/>
    <property type="match status" value="2"/>
</dbReference>
<evidence type="ECO:0000256" key="3">
    <source>
        <dbReference type="SAM" id="SignalP"/>
    </source>
</evidence>
<dbReference type="PROSITE" id="PS51904">
    <property type="entry name" value="GLYCOSYL_HYDROL_F25_2"/>
    <property type="match status" value="1"/>
</dbReference>
<dbReference type="GO" id="GO:0016998">
    <property type="term" value="P:cell wall macromolecule catabolic process"/>
    <property type="evidence" value="ECO:0007669"/>
    <property type="project" value="InterPro"/>
</dbReference>
<dbReference type="InterPro" id="IPR002053">
    <property type="entry name" value="Glyco_hydro_25"/>
</dbReference>
<evidence type="ECO:0000313" key="5">
    <source>
        <dbReference type="EMBL" id="MBC5769790.1"/>
    </source>
</evidence>
<dbReference type="GO" id="GO:0009253">
    <property type="term" value="P:peptidoglycan catabolic process"/>
    <property type="evidence" value="ECO:0007669"/>
    <property type="project" value="InterPro"/>
</dbReference>
<organism evidence="5 6">
    <name type="scientific">Dysosmobacter segnis</name>
    <dbReference type="NCBI Taxonomy" id="2763042"/>
    <lineage>
        <taxon>Bacteria</taxon>
        <taxon>Bacillati</taxon>
        <taxon>Bacillota</taxon>
        <taxon>Clostridia</taxon>
        <taxon>Eubacteriales</taxon>
        <taxon>Oscillospiraceae</taxon>
        <taxon>Dysosmobacter</taxon>
    </lineage>
</organism>
<dbReference type="Pfam" id="PF01183">
    <property type="entry name" value="Glyco_hydro_25"/>
    <property type="match status" value="1"/>
</dbReference>
<feature type="domain" description="SLH" evidence="4">
    <location>
        <begin position="21"/>
        <end position="85"/>
    </location>
</feature>
<evidence type="ECO:0000256" key="2">
    <source>
        <dbReference type="ARBA" id="ARBA00022737"/>
    </source>
</evidence>
<dbReference type="InterPro" id="IPR017853">
    <property type="entry name" value="GH"/>
</dbReference>
<dbReference type="CDD" id="cd06414">
    <property type="entry name" value="GH25_LytC-like"/>
    <property type="match status" value="1"/>
</dbReference>
<dbReference type="Gene3D" id="3.20.20.80">
    <property type="entry name" value="Glycosidases"/>
    <property type="match status" value="1"/>
</dbReference>
<dbReference type="Proteomes" id="UP000620327">
    <property type="component" value="Unassembled WGS sequence"/>
</dbReference>